<dbReference type="InterPro" id="IPR036439">
    <property type="entry name" value="Dockerin_dom_sf"/>
</dbReference>
<sequence length="708" mass="80015">MLSRLAVQKVVGEKPAVPPQLVSPAKYAYNWLPYGREVVINVEWPTDQATQVARIDIDLEPGYEANLINKNTYFPATFRLDGGGVFPDMEEKVNIKGRGNSSWNMPKKPYRLKFDTSVKPFGLTKGKSWVLLANALKGSMLCNAVGMKIARMTGTAGANDIIPVELYINGQYRGSYTFTQHVGLHNNSVDVDETNAVLLELDSYYDEPYKFRSAYFNLPVNVKAPDLEELPSTQATGQLSRIRNDFNRLCKTVYSGAKFDQLMDATMLARYLLVNEWILNLELHHPKSTFLYREDLQALHSKYVFGPVWDLDWAYGYETTTNYCMGPTDVDFYNARNGSGMQFFRALRQGSEAVRRASYAEWTRIMKEHREEILNYVDDYFSYARPSLEHNADLWGDGKNYRDIADRFKRWLDERAHYIYSHMEAFDLEEKLPINAGDVNGDGSISLADVVALQHYILGQQTEPIDLQQADVDGNKRINVNDLVHLVALVLQTETDAARWSRLPQAKTALKAEHFVAIPGDVATLPLLMKVRGDEPAGLQFDLQLPKDMKLDKVMLPDTWCNMKVQFSQRDDQCYRVVLYGNKGNALPKGTAQIELRLLAQQQIATEERTVNITAATLTDCNGNDQRLTCQPVKFDMEATGVNSTTATDWSVTGGKTLTVRTEHAGSLRIYGLDSRIVRTCQLKPGTNTFDLPTGTYIINGQKVVIHR</sequence>
<comment type="caution">
    <text evidence="2">The sequence shown here is derived from an EMBL/GenBank/DDBJ whole genome shotgun (WGS) entry which is preliminary data.</text>
</comment>
<protein>
    <submittedName>
        <fullName evidence="2">CotH protein</fullName>
    </submittedName>
</protein>
<dbReference type="EMBL" id="AMCI01005278">
    <property type="protein sequence ID" value="EJW96457.1"/>
    <property type="molecule type" value="Genomic_DNA"/>
</dbReference>
<dbReference type="CDD" id="cd14256">
    <property type="entry name" value="Dockerin_I"/>
    <property type="match status" value="1"/>
</dbReference>
<dbReference type="InterPro" id="IPR018247">
    <property type="entry name" value="EF_Hand_1_Ca_BS"/>
</dbReference>
<feature type="domain" description="Dockerin" evidence="1">
    <location>
        <begin position="432"/>
        <end position="505"/>
    </location>
</feature>
<dbReference type="PROSITE" id="PS00018">
    <property type="entry name" value="EF_HAND_1"/>
    <property type="match status" value="2"/>
</dbReference>
<dbReference type="AlphaFoldDB" id="J9G3Q7"/>
<dbReference type="Gene3D" id="1.10.1330.10">
    <property type="entry name" value="Dockerin domain"/>
    <property type="match status" value="1"/>
</dbReference>
<accession>J9G3Q7</accession>
<dbReference type="SUPFAM" id="SSF63446">
    <property type="entry name" value="Type I dockerin domain"/>
    <property type="match status" value="1"/>
</dbReference>
<evidence type="ECO:0000259" key="1">
    <source>
        <dbReference type="PROSITE" id="PS51766"/>
    </source>
</evidence>
<reference evidence="2" key="1">
    <citation type="journal article" date="2012" name="PLoS ONE">
        <title>Gene sets for utilization of primary and secondary nutrition supplies in the distal gut of endangered iberian lynx.</title>
        <authorList>
            <person name="Alcaide M."/>
            <person name="Messina E."/>
            <person name="Richter M."/>
            <person name="Bargiela R."/>
            <person name="Peplies J."/>
            <person name="Huws S.A."/>
            <person name="Newbold C.J."/>
            <person name="Golyshin P.N."/>
            <person name="Simon M.A."/>
            <person name="Lopez G."/>
            <person name="Yakimov M.M."/>
            <person name="Ferrer M."/>
        </authorList>
    </citation>
    <scope>NUCLEOTIDE SEQUENCE</scope>
</reference>
<dbReference type="InterPro" id="IPR016134">
    <property type="entry name" value="Dockerin_dom"/>
</dbReference>
<dbReference type="InterPro" id="IPR002105">
    <property type="entry name" value="Dockerin_1_rpt"/>
</dbReference>
<dbReference type="Pfam" id="PF00404">
    <property type="entry name" value="Dockerin_1"/>
    <property type="match status" value="1"/>
</dbReference>
<organism evidence="2">
    <name type="scientific">gut metagenome</name>
    <dbReference type="NCBI Taxonomy" id="749906"/>
    <lineage>
        <taxon>unclassified sequences</taxon>
        <taxon>metagenomes</taxon>
        <taxon>organismal metagenomes</taxon>
    </lineage>
</organism>
<dbReference type="PROSITE" id="PS51766">
    <property type="entry name" value="DOCKERIN"/>
    <property type="match status" value="1"/>
</dbReference>
<dbReference type="InterPro" id="IPR014867">
    <property type="entry name" value="Spore_coat_CotH_CotH2/3/7"/>
</dbReference>
<dbReference type="Pfam" id="PF08757">
    <property type="entry name" value="CotH"/>
    <property type="match status" value="1"/>
</dbReference>
<dbReference type="GO" id="GO:0004553">
    <property type="term" value="F:hydrolase activity, hydrolyzing O-glycosyl compounds"/>
    <property type="evidence" value="ECO:0007669"/>
    <property type="project" value="InterPro"/>
</dbReference>
<gene>
    <name evidence="2" type="ORF">EVA_15437</name>
</gene>
<evidence type="ECO:0000313" key="2">
    <source>
        <dbReference type="EMBL" id="EJW96457.1"/>
    </source>
</evidence>
<dbReference type="GO" id="GO:0000272">
    <property type="term" value="P:polysaccharide catabolic process"/>
    <property type="evidence" value="ECO:0007669"/>
    <property type="project" value="InterPro"/>
</dbReference>
<name>J9G3Q7_9ZZZZ</name>
<proteinExistence type="predicted"/>